<dbReference type="AlphaFoldDB" id="A0A9P7VL56"/>
<gene>
    <name evidence="1" type="ORF">BT62DRAFT_996527</name>
</gene>
<dbReference type="PANTHER" id="PTHR38926:SF5">
    <property type="entry name" value="F-BOX AND LEUCINE-RICH REPEAT PROTEIN 6"/>
    <property type="match status" value="1"/>
</dbReference>
<dbReference type="OrthoDB" id="3042981at2759"/>
<dbReference type="PANTHER" id="PTHR38926">
    <property type="entry name" value="F-BOX DOMAIN CONTAINING PROTEIN, EXPRESSED"/>
    <property type="match status" value="1"/>
</dbReference>
<evidence type="ECO:0000313" key="2">
    <source>
        <dbReference type="Proteomes" id="UP000812287"/>
    </source>
</evidence>
<accession>A0A9P7VL56</accession>
<sequence length="571" mass="64850">MNAFGEACPACQHTLTANLDNYERILSANDFSVPDKLGPYINNNFYPASADCIEIQQTLGRLTKNFSCFEELFAHQQNAISQVTFILKKYEEAYAKARSEQLRVQEIIDRHEYALSSPIRSLPDYLLVVIFQLASPNAASVDQFPWIATRVCRCWRDVAHSNPILWSEFRVDVLCIPPPFSRGGPSWFAGRKLDPLSALSMRSEIYKSVLDQALKYSEDAPLTFSFDFEFPTFSPEQTTILGYLDGFIDQAARWRNAKIHIRGPLCEFLTLTKSSFPMLESLDLDVQDNDPSIPADIFASAPNLCNVFLRLAQAEFILPWEQLKELSIFSRSLSKNYYLQILHSGPRLETLRLEMSIRAKSTDDSCAYPVTTLPYLRVLEIDSGMMSFFDSILLPKLVSLKICGDEDNMVPKLTSLIQRSCCNVEKISFYFVFVRAEFTQLFRLLPSLTSLSVNSPCSLNKFFFHEMAQSSLVLPSLTDLSIYRADITYDYVTAIIEMLTARQSCLKQFRLTMNFGTGCWMLDARVGPSGWLASSEEAQLRALSKGGMKIEIGRYESWHSDVSYFDLDADD</sequence>
<evidence type="ECO:0008006" key="3">
    <source>
        <dbReference type="Google" id="ProtNLM"/>
    </source>
</evidence>
<dbReference type="RefSeq" id="XP_043036083.1">
    <property type="nucleotide sequence ID" value="XM_043190586.1"/>
</dbReference>
<dbReference type="Gene3D" id="3.80.10.10">
    <property type="entry name" value="Ribonuclease Inhibitor"/>
    <property type="match status" value="1"/>
</dbReference>
<organism evidence="1 2">
    <name type="scientific">Guyanagaster necrorhizus</name>
    <dbReference type="NCBI Taxonomy" id="856835"/>
    <lineage>
        <taxon>Eukaryota</taxon>
        <taxon>Fungi</taxon>
        <taxon>Dikarya</taxon>
        <taxon>Basidiomycota</taxon>
        <taxon>Agaricomycotina</taxon>
        <taxon>Agaricomycetes</taxon>
        <taxon>Agaricomycetidae</taxon>
        <taxon>Agaricales</taxon>
        <taxon>Marasmiineae</taxon>
        <taxon>Physalacriaceae</taxon>
        <taxon>Guyanagaster</taxon>
    </lineage>
</organism>
<evidence type="ECO:0000313" key="1">
    <source>
        <dbReference type="EMBL" id="KAG7442583.1"/>
    </source>
</evidence>
<reference evidence="1" key="1">
    <citation type="submission" date="2020-11" db="EMBL/GenBank/DDBJ databases">
        <title>Adaptations for nitrogen fixation in a non-lichenized fungal sporocarp promotes dispersal by wood-feeding termites.</title>
        <authorList>
            <consortium name="DOE Joint Genome Institute"/>
            <person name="Koch R.A."/>
            <person name="Yoon G."/>
            <person name="Arayal U."/>
            <person name="Lail K."/>
            <person name="Amirebrahimi M."/>
            <person name="Labutti K."/>
            <person name="Lipzen A."/>
            <person name="Riley R."/>
            <person name="Barry K."/>
            <person name="Henrissat B."/>
            <person name="Grigoriev I.V."/>
            <person name="Herr J.R."/>
            <person name="Aime M.C."/>
        </authorList>
    </citation>
    <scope>NUCLEOTIDE SEQUENCE</scope>
    <source>
        <strain evidence="1">MCA 3950</strain>
    </source>
</reference>
<dbReference type="GeneID" id="66112883"/>
<keyword evidence="2" id="KW-1185">Reference proteome</keyword>
<protein>
    <recommendedName>
        <fullName evidence="3">F-box domain-containing protein</fullName>
    </recommendedName>
</protein>
<dbReference type="Proteomes" id="UP000812287">
    <property type="component" value="Unassembled WGS sequence"/>
</dbReference>
<dbReference type="EMBL" id="MU250550">
    <property type="protein sequence ID" value="KAG7442583.1"/>
    <property type="molecule type" value="Genomic_DNA"/>
</dbReference>
<proteinExistence type="predicted"/>
<comment type="caution">
    <text evidence="1">The sequence shown here is derived from an EMBL/GenBank/DDBJ whole genome shotgun (WGS) entry which is preliminary data.</text>
</comment>
<name>A0A9P7VL56_9AGAR</name>
<dbReference type="SUPFAM" id="SSF52047">
    <property type="entry name" value="RNI-like"/>
    <property type="match status" value="1"/>
</dbReference>
<dbReference type="InterPro" id="IPR032675">
    <property type="entry name" value="LRR_dom_sf"/>
</dbReference>